<keyword evidence="4" id="KW-0479">Metal-binding</keyword>
<evidence type="ECO:0000256" key="3">
    <source>
        <dbReference type="ARBA" id="ARBA00049244"/>
    </source>
</evidence>
<keyword evidence="4" id="KW-0235">DNA replication</keyword>
<dbReference type="Pfam" id="PF11799">
    <property type="entry name" value="IMS_C"/>
    <property type="match status" value="1"/>
</dbReference>
<dbReference type="InterPro" id="IPR050116">
    <property type="entry name" value="DNA_polymerase-Y"/>
</dbReference>
<dbReference type="InterPro" id="IPR017961">
    <property type="entry name" value="DNA_pol_Y-fam_little_finger"/>
</dbReference>
<dbReference type="GO" id="GO:0005829">
    <property type="term" value="C:cytosol"/>
    <property type="evidence" value="ECO:0007669"/>
    <property type="project" value="TreeGrafter"/>
</dbReference>
<evidence type="ECO:0000259" key="6">
    <source>
        <dbReference type="PROSITE" id="PS50173"/>
    </source>
</evidence>
<dbReference type="GO" id="GO:0009432">
    <property type="term" value="P:SOS response"/>
    <property type="evidence" value="ECO:0007669"/>
    <property type="project" value="TreeGrafter"/>
</dbReference>
<dbReference type="PANTHER" id="PTHR11076">
    <property type="entry name" value="DNA REPAIR POLYMERASE UMUC / TRANSFERASE FAMILY MEMBER"/>
    <property type="match status" value="1"/>
</dbReference>
<evidence type="ECO:0000256" key="1">
    <source>
        <dbReference type="ARBA" id="ARBA00010945"/>
    </source>
</evidence>
<dbReference type="InterPro" id="IPR043502">
    <property type="entry name" value="DNA/RNA_pol_sf"/>
</dbReference>
<evidence type="ECO:0000256" key="4">
    <source>
        <dbReference type="HAMAP-Rule" id="MF_01113"/>
    </source>
</evidence>
<accession>A0A510V145</accession>
<keyword evidence="4" id="KW-0460">Magnesium</keyword>
<comment type="function">
    <text evidence="2 4">Poorly processive, error-prone DNA polymerase involved in untargeted mutagenesis. Copies undamaged DNA at stalled replication forks, which arise in vivo from mismatched or misaligned primer ends. These misaligned primers can be extended by PolIV. Exhibits no 3'-5' exonuclease (proofreading) activity. May be involved in translesional synthesis, in conjunction with the beta clamp from PolIII.</text>
</comment>
<keyword evidence="8" id="KW-1185">Reference proteome</keyword>
<dbReference type="InterPro" id="IPR001126">
    <property type="entry name" value="UmuC"/>
</dbReference>
<evidence type="ECO:0000256" key="2">
    <source>
        <dbReference type="ARBA" id="ARBA00025589"/>
    </source>
</evidence>
<feature type="compositionally biased region" description="Basic and acidic residues" evidence="5">
    <location>
        <begin position="371"/>
        <end position="385"/>
    </location>
</feature>
<dbReference type="GO" id="GO:0000287">
    <property type="term" value="F:magnesium ion binding"/>
    <property type="evidence" value="ECO:0007669"/>
    <property type="project" value="UniProtKB-UniRule"/>
</dbReference>
<dbReference type="NCBIfam" id="NF002677">
    <property type="entry name" value="PRK02406.1"/>
    <property type="match status" value="1"/>
</dbReference>
<comment type="catalytic activity">
    <reaction evidence="3 4">
        <text>DNA(n) + a 2'-deoxyribonucleoside 5'-triphosphate = DNA(n+1) + diphosphate</text>
        <dbReference type="Rhea" id="RHEA:22508"/>
        <dbReference type="Rhea" id="RHEA-COMP:17339"/>
        <dbReference type="Rhea" id="RHEA-COMP:17340"/>
        <dbReference type="ChEBI" id="CHEBI:33019"/>
        <dbReference type="ChEBI" id="CHEBI:61560"/>
        <dbReference type="ChEBI" id="CHEBI:173112"/>
        <dbReference type="EC" id="2.7.7.7"/>
    </reaction>
</comment>
<keyword evidence="4" id="KW-0239">DNA-directed DNA polymerase</keyword>
<dbReference type="HAMAP" id="MF_01113">
    <property type="entry name" value="DNApol_IV"/>
    <property type="match status" value="1"/>
</dbReference>
<evidence type="ECO:0000313" key="7">
    <source>
        <dbReference type="EMBL" id="GEK20633.1"/>
    </source>
</evidence>
<protein>
    <recommendedName>
        <fullName evidence="4">DNA polymerase IV</fullName>
        <shortName evidence="4">Pol IV</shortName>
        <ecNumber evidence="4">2.7.7.7</ecNumber>
    </recommendedName>
</protein>
<dbReference type="InterPro" id="IPR043128">
    <property type="entry name" value="Rev_trsase/Diguanyl_cyclase"/>
</dbReference>
<keyword evidence="4" id="KW-0548">Nucleotidyltransferase</keyword>
<dbReference type="Gene3D" id="1.10.150.20">
    <property type="entry name" value="5' to 3' exonuclease, C-terminal subdomain"/>
    <property type="match status" value="1"/>
</dbReference>
<dbReference type="Proteomes" id="UP000321118">
    <property type="component" value="Unassembled WGS sequence"/>
</dbReference>
<dbReference type="CDD" id="cd03586">
    <property type="entry name" value="PolY_Pol_IV_kappa"/>
    <property type="match status" value="1"/>
</dbReference>
<reference evidence="7 8" key="1">
    <citation type="submission" date="2019-07" db="EMBL/GenBank/DDBJ databases">
        <title>Whole genome shotgun sequence of Cellulomonas xylanilytica NBRC 101102.</title>
        <authorList>
            <person name="Hosoyama A."/>
            <person name="Uohara A."/>
            <person name="Ohji S."/>
            <person name="Ichikawa N."/>
        </authorList>
    </citation>
    <scope>NUCLEOTIDE SEQUENCE [LARGE SCALE GENOMIC DNA]</scope>
    <source>
        <strain evidence="7 8">NBRC 101102</strain>
    </source>
</reference>
<gene>
    <name evidence="4 7" type="primary">dinB</name>
    <name evidence="7" type="ORF">CXY01_11530</name>
</gene>
<keyword evidence="4" id="KW-0227">DNA damage</keyword>
<keyword evidence="4" id="KW-0963">Cytoplasm</keyword>
<dbReference type="SUPFAM" id="SSF100879">
    <property type="entry name" value="Lesion bypass DNA polymerase (Y-family), little finger domain"/>
    <property type="match status" value="1"/>
</dbReference>
<dbReference type="AlphaFoldDB" id="A0A510V145"/>
<feature type="site" description="Substrate discrimination" evidence="4">
    <location>
        <position position="34"/>
    </location>
</feature>
<organism evidence="7 8">
    <name type="scientific">Cellulomonas xylanilytica</name>
    <dbReference type="NCBI Taxonomy" id="233583"/>
    <lineage>
        <taxon>Bacteria</taxon>
        <taxon>Bacillati</taxon>
        <taxon>Actinomycetota</taxon>
        <taxon>Actinomycetes</taxon>
        <taxon>Micrococcales</taxon>
        <taxon>Cellulomonadaceae</taxon>
        <taxon>Cellulomonas</taxon>
    </lineage>
</organism>
<dbReference type="RefSeq" id="WP_146926163.1">
    <property type="nucleotide sequence ID" value="NZ_BJUB01000003.1"/>
</dbReference>
<evidence type="ECO:0000256" key="5">
    <source>
        <dbReference type="SAM" id="MobiDB-lite"/>
    </source>
</evidence>
<dbReference type="Gene3D" id="3.40.1170.60">
    <property type="match status" value="1"/>
</dbReference>
<dbReference type="Gene3D" id="3.30.70.270">
    <property type="match status" value="1"/>
</dbReference>
<comment type="cofactor">
    <cofactor evidence="4">
        <name>Mg(2+)</name>
        <dbReference type="ChEBI" id="CHEBI:18420"/>
    </cofactor>
    <text evidence="4">Binds 2 magnesium ions per subunit.</text>
</comment>
<keyword evidence="4" id="KW-0238">DNA-binding</keyword>
<dbReference type="OrthoDB" id="9808813at2"/>
<dbReference type="GO" id="GO:0006281">
    <property type="term" value="P:DNA repair"/>
    <property type="evidence" value="ECO:0007669"/>
    <property type="project" value="UniProtKB-UniRule"/>
</dbReference>
<dbReference type="PANTHER" id="PTHR11076:SF33">
    <property type="entry name" value="DNA POLYMERASE KAPPA"/>
    <property type="match status" value="1"/>
</dbReference>
<dbReference type="PROSITE" id="PS50173">
    <property type="entry name" value="UMUC"/>
    <property type="match status" value="1"/>
</dbReference>
<dbReference type="GO" id="GO:0003684">
    <property type="term" value="F:damaged DNA binding"/>
    <property type="evidence" value="ECO:0007669"/>
    <property type="project" value="InterPro"/>
</dbReference>
<keyword evidence="4" id="KW-0808">Transferase</keyword>
<comment type="similarity">
    <text evidence="1 4">Belongs to the DNA polymerase type-Y family.</text>
</comment>
<keyword evidence="4" id="KW-0234">DNA repair</keyword>
<dbReference type="EC" id="2.7.7.7" evidence="4"/>
<feature type="region of interest" description="Disordered" evidence="5">
    <location>
        <begin position="1"/>
        <end position="21"/>
    </location>
</feature>
<feature type="domain" description="UmuC" evidence="6">
    <location>
        <begin position="25"/>
        <end position="204"/>
    </location>
</feature>
<feature type="region of interest" description="Disordered" evidence="5">
    <location>
        <begin position="371"/>
        <end position="426"/>
    </location>
</feature>
<name>A0A510V145_9CELL</name>
<sequence>MSRGPRAEASGQQGEGTGGTPGRAILHVELDAFVASVELARRPQLRGRPVIVGEASRGVVVAATDEARAFGVRPEMPMATALQLCPQAVVVTPDHHAYAEVSAGFLRLLGDITVLVEHVGVGEAFLDVTGARRRWGPPTAIAELIRTRVRQQLGITCSVGIGSTKLVARLASAHARPDGVLVVPRPATRAFLRVLPVGALWCVGEKTEAALARRGITTLAELADTEVSIVQRAVGTVAGAHLVDLAWGRDPRPVTPGCRERSIGVDETFPTDVSDLTVVEEKVRELTDRCAARMRAKGLVTRTIIVQIGTSDARTLARSRTLVTPTDGGRELFLVARELMAGVDLRGLHVRLVGVRAGELSRVPTTVRRPRWDEAAEEPAGERRTAGQPVDRVRGVPSSRPVRAGASQAGGVSSRSTTTFVPADLS</sequence>
<evidence type="ECO:0000313" key="8">
    <source>
        <dbReference type="Proteomes" id="UP000321118"/>
    </source>
</evidence>
<comment type="caution">
    <text evidence="4">Lacks conserved residue(s) required for the propagation of feature annotation.</text>
</comment>
<comment type="subcellular location">
    <subcellularLocation>
        <location evidence="4">Cytoplasm</location>
    </subcellularLocation>
</comment>
<comment type="subunit">
    <text evidence="4">Monomer.</text>
</comment>
<dbReference type="Pfam" id="PF00817">
    <property type="entry name" value="IMS"/>
    <property type="match status" value="1"/>
</dbReference>
<dbReference type="Gene3D" id="3.30.1490.100">
    <property type="entry name" value="DNA polymerase, Y-family, little finger domain"/>
    <property type="match status" value="1"/>
</dbReference>
<dbReference type="GO" id="GO:0006261">
    <property type="term" value="P:DNA-templated DNA replication"/>
    <property type="evidence" value="ECO:0007669"/>
    <property type="project" value="UniProtKB-UniRule"/>
</dbReference>
<proteinExistence type="inferred from homology"/>
<feature type="active site" evidence="4">
    <location>
        <position position="123"/>
    </location>
</feature>
<dbReference type="EMBL" id="BJUB01000003">
    <property type="protein sequence ID" value="GEK20633.1"/>
    <property type="molecule type" value="Genomic_DNA"/>
</dbReference>
<dbReference type="SUPFAM" id="SSF56672">
    <property type="entry name" value="DNA/RNA polymerases"/>
    <property type="match status" value="1"/>
</dbReference>
<dbReference type="GO" id="GO:0042276">
    <property type="term" value="P:error-prone translesion synthesis"/>
    <property type="evidence" value="ECO:0007669"/>
    <property type="project" value="TreeGrafter"/>
</dbReference>
<dbReference type="GO" id="GO:0003887">
    <property type="term" value="F:DNA-directed DNA polymerase activity"/>
    <property type="evidence" value="ECO:0007669"/>
    <property type="project" value="UniProtKB-UniRule"/>
</dbReference>
<dbReference type="InterPro" id="IPR022880">
    <property type="entry name" value="DNApol_IV"/>
</dbReference>
<comment type="caution">
    <text evidence="7">The sequence shown here is derived from an EMBL/GenBank/DDBJ whole genome shotgun (WGS) entry which is preliminary data.</text>
</comment>
<keyword evidence="4" id="KW-0515">Mutator protein</keyword>
<dbReference type="InterPro" id="IPR036775">
    <property type="entry name" value="DNA_pol_Y-fam_lit_finger_sf"/>
</dbReference>
<feature type="compositionally biased region" description="Polar residues" evidence="5">
    <location>
        <begin position="410"/>
        <end position="420"/>
    </location>
</feature>